<dbReference type="RefSeq" id="XP_015652249.1">
    <property type="nucleotide sequence ID" value="XM_015809313.1"/>
</dbReference>
<dbReference type="Proteomes" id="UP000037923">
    <property type="component" value="Unassembled WGS sequence"/>
</dbReference>
<sequence length="1407" mass="149224">MASALDASLTPSPPHSRRTADWLCVVRDVLIREEWFTERPPLALAFAHPLTRLYCEMWRTECFGDLEHVTTTAVSYHSGPPSKPSAGDDDDEVDGAPSPALFVSVGRLRVANPTALEDPPARGAAGITRPCPLSPAAVFDGSPFASSARRHVCSLVPPLTAAGALGAASPSRAGAFGLARRAPRRTPVVNPSAPLYSLETYREKVLKLPIGVQLGHARLITTPLPQLNPQDVGGSGGGDVQWVRGLFSHVPAAVTLSASQRAAAAISAAAMACDRTAAVAAAVREEGAYAGGPQCPFVESDNEGESSPSPREEDTVLHAEAPPSDVEEDWETAALQEEAQLTHAASHSSVEAAPTRPATIAHPSSKGTAESPPAQATKGPARASATTTGVPSTMSSDSAKAIWKESHNAFRLSAMSAVLDAATTVLPPPCGWWLRRPVIAATATADPCSHEALRLPLYAHCVEATKQWVDWLDDLQRPLHGNDGREKRFPVRHTVDLRGVSLTGWSTAYVPHTLVTPAELAQRVTALRIEEALPRTLPLRGLHLESTTSAMQALLHTGGASAAAAWHDSLVALDLPYLRDTDAGPVLGHADGPPHPLAVALHSLPHLRFLSLNCSKASWKDGVGSSENAWDADGEEMTQPLEELMLFGVTDVPARAFASLSRRCVFLRVVDLSSTNITEAELSALVFGRWDTDAAPNVRRTSPLVWLEELRLVACHSLARVRAVTALPRLRWLNLQASGVCQLEDLVGCDALEVVVLTRCAHVTSLYPLWHLPRLRCVEADNVRTLRHDDGLLRLPLPPASDHYGDAVVSAPTAVAAAVHGAEVAAPLCRLNLSQAAFIHGAAVAQLAAAPCDVSGCLRSLTVLLLDNTSVNDETVAALAGVTGAREMTGDSGGGGPAEPRSAAAAAAAGLREVSFAGCHGVHDLGPLGLLPHLTSVVADGAGVERVDGLQRSRTLSFLSLAHCSRLWSIAPLAFASTLRTLDVSRTPLNDAGLMRFVFPSLVDTVIAQQLHGAASPDTAFAGSPSSSSADVVPSQIEQLRLYQCTSLRYIGCLAHLPRLRRLDVSHAAVFDRGFVCFFASPAVLLRTQLWIPAAAGPAAATWADEEAGRTALRRDSEAAMAPMPDEASLLRAWRRGGSQQRPSRPHFNPPSLRFLSDATARRAATTECEAADGAGLSREDEFVLDVGAAATLTHLSFAYCAEVRGVAPCALFCALTSLDLTATAVDSAALLAFVNLLHECCRVEGEGEGNDATPMVLKMERDGLRACVDDDSGEGGAARQRAYALTSLSLSFCPYVTDVRCCATIPSLTHLTLYGTHVANPSMEAFAAPPALSPSSTASIVERRWWSRHQCALQSLDIRRCRDVTDVTPLLQTAALRELYVGHSGVTASRTELQALNPHSRCVFTL</sequence>
<dbReference type="OMA" id="WCEMWRT"/>
<feature type="region of interest" description="Disordered" evidence="1">
    <location>
        <begin position="341"/>
        <end position="396"/>
    </location>
</feature>
<dbReference type="SUPFAM" id="SSF52047">
    <property type="entry name" value="RNI-like"/>
    <property type="match status" value="1"/>
</dbReference>
<dbReference type="OrthoDB" id="263468at2759"/>
<dbReference type="InterPro" id="IPR001611">
    <property type="entry name" value="Leu-rich_rpt"/>
</dbReference>
<dbReference type="GO" id="GO:0031146">
    <property type="term" value="P:SCF-dependent proteasomal ubiquitin-dependent protein catabolic process"/>
    <property type="evidence" value="ECO:0007669"/>
    <property type="project" value="TreeGrafter"/>
</dbReference>
<comment type="caution">
    <text evidence="2">The sequence shown here is derived from an EMBL/GenBank/DDBJ whole genome shotgun (WGS) entry which is preliminary data.</text>
</comment>
<evidence type="ECO:0008006" key="4">
    <source>
        <dbReference type="Google" id="ProtNLM"/>
    </source>
</evidence>
<dbReference type="Gene3D" id="3.80.10.10">
    <property type="entry name" value="Ribonuclease Inhibitor"/>
    <property type="match status" value="3"/>
</dbReference>
<dbReference type="EMBL" id="LGTL01000033">
    <property type="protein sequence ID" value="KPA73810.1"/>
    <property type="molecule type" value="Genomic_DNA"/>
</dbReference>
<feature type="region of interest" description="Disordered" evidence="1">
    <location>
        <begin position="290"/>
        <end position="329"/>
    </location>
</feature>
<evidence type="ECO:0000313" key="2">
    <source>
        <dbReference type="EMBL" id="KPA73809.1"/>
    </source>
</evidence>
<dbReference type="InterPro" id="IPR032675">
    <property type="entry name" value="LRR_dom_sf"/>
</dbReference>
<dbReference type="VEuPathDB" id="TriTrypDB:LpyrH10_33_0960"/>
<feature type="region of interest" description="Disordered" evidence="1">
    <location>
        <begin position="74"/>
        <end position="96"/>
    </location>
</feature>
<protein>
    <recommendedName>
        <fullName evidence="4">Leucine-rich repeat protein</fullName>
    </recommendedName>
</protein>
<dbReference type="SUPFAM" id="SSF52058">
    <property type="entry name" value="L domain-like"/>
    <property type="match status" value="1"/>
</dbReference>
<name>A0A0M9FQF6_LEPPY</name>
<dbReference type="RefSeq" id="XP_015652248.1">
    <property type="nucleotide sequence ID" value="XM_015809312.1"/>
</dbReference>
<accession>A0A0M9FQF6</accession>
<proteinExistence type="predicted"/>
<keyword evidence="3" id="KW-1185">Reference proteome</keyword>
<dbReference type="PANTHER" id="PTHR13318:SF190">
    <property type="entry name" value="PARTNER OF PAIRED, ISOFORM B"/>
    <property type="match status" value="1"/>
</dbReference>
<dbReference type="Pfam" id="PF13516">
    <property type="entry name" value="LRR_6"/>
    <property type="match status" value="1"/>
</dbReference>
<gene>
    <name evidence="2" type="ORF">ABB37_09688</name>
</gene>
<evidence type="ECO:0000256" key="1">
    <source>
        <dbReference type="SAM" id="MobiDB-lite"/>
    </source>
</evidence>
<dbReference type="GeneID" id="26909971"/>
<reference evidence="2 3" key="1">
    <citation type="submission" date="2015-07" db="EMBL/GenBank/DDBJ databases">
        <title>High-quality genome of monoxenous trypanosomatid Leptomonas pyrrhocoris.</title>
        <authorList>
            <person name="Flegontov P."/>
            <person name="Butenko A."/>
            <person name="Firsov S."/>
            <person name="Vlcek C."/>
            <person name="Logacheva M.D."/>
            <person name="Field M."/>
            <person name="Filatov D."/>
            <person name="Flegontova O."/>
            <person name="Gerasimov E."/>
            <person name="Jackson A.P."/>
            <person name="Kelly S."/>
            <person name="Opperdoes F."/>
            <person name="O'Reilly A."/>
            <person name="Votypka J."/>
            <person name="Yurchenko V."/>
            <person name="Lukes J."/>
        </authorList>
    </citation>
    <scope>NUCLEOTIDE SEQUENCE [LARGE SCALE GENOMIC DNA]</scope>
    <source>
        <strain evidence="2">H10</strain>
    </source>
</reference>
<evidence type="ECO:0000313" key="3">
    <source>
        <dbReference type="Proteomes" id="UP000037923"/>
    </source>
</evidence>
<dbReference type="GO" id="GO:0019005">
    <property type="term" value="C:SCF ubiquitin ligase complex"/>
    <property type="evidence" value="ECO:0007669"/>
    <property type="project" value="TreeGrafter"/>
</dbReference>
<dbReference type="EMBL" id="LGTL01000033">
    <property type="protein sequence ID" value="KPA73809.1"/>
    <property type="molecule type" value="Genomic_DNA"/>
</dbReference>
<feature type="compositionally biased region" description="Polar residues" evidence="1">
    <location>
        <begin position="384"/>
        <end position="396"/>
    </location>
</feature>
<organism evidence="2 3">
    <name type="scientific">Leptomonas pyrrhocoris</name>
    <name type="common">Firebug parasite</name>
    <dbReference type="NCBI Taxonomy" id="157538"/>
    <lineage>
        <taxon>Eukaryota</taxon>
        <taxon>Discoba</taxon>
        <taxon>Euglenozoa</taxon>
        <taxon>Kinetoplastea</taxon>
        <taxon>Metakinetoplastina</taxon>
        <taxon>Trypanosomatida</taxon>
        <taxon>Trypanosomatidae</taxon>
        <taxon>Leishmaniinae</taxon>
        <taxon>Leptomonas</taxon>
    </lineage>
</organism>
<dbReference type="PANTHER" id="PTHR13318">
    <property type="entry name" value="PARTNER OF PAIRED, ISOFORM B-RELATED"/>
    <property type="match status" value="1"/>
</dbReference>